<comment type="caution">
    <text evidence="2">The sequence shown here is derived from an EMBL/GenBank/DDBJ whole genome shotgun (WGS) entry which is preliminary data.</text>
</comment>
<dbReference type="EMBL" id="JAAATW010000004">
    <property type="protein sequence ID" value="NBE09336.1"/>
    <property type="molecule type" value="Genomic_DNA"/>
</dbReference>
<dbReference type="RefSeq" id="WP_161768389.1">
    <property type="nucleotide sequence ID" value="NZ_JAAATW010000004.1"/>
</dbReference>
<name>A0ABW9Y9Q6_9RHOB</name>
<reference evidence="3" key="1">
    <citation type="submission" date="2020-01" db="EMBL/GenBank/DDBJ databases">
        <title>Sphingomonas sp. strain CSW-10.</title>
        <authorList>
            <person name="Chen W.-M."/>
        </authorList>
    </citation>
    <scope>NUCLEOTIDE SEQUENCE [LARGE SCALE GENOMIC DNA]</scope>
    <source>
        <strain evidence="3">CCP-1</strain>
    </source>
</reference>
<feature type="domain" description="SH3b" evidence="1">
    <location>
        <begin position="104"/>
        <end position="168"/>
    </location>
</feature>
<evidence type="ECO:0000313" key="3">
    <source>
        <dbReference type="Proteomes" id="UP001517376"/>
    </source>
</evidence>
<sequence length="181" mass="19392">MFRYLLFFGGAFYLVLLIGGEDRGQERMGLRGAYDIALAPADTTAEPTTADAPAPLTQASATPSDTLRILPAPDQAVIQPASLTEATPEPSPEPAFNDFNNPTVTLRYITADAANVRDAGSRNGAVIGRLERGEIVQVIAEQDDWVHIRIEGDGIDGYVHRRLISAEAPTLSTLTLFPAAD</sequence>
<protein>
    <submittedName>
        <fullName evidence="2">SH3 domain-containing protein</fullName>
    </submittedName>
</protein>
<gene>
    <name evidence="2" type="ORF">GU920_17455</name>
</gene>
<organism evidence="2 3">
    <name type="scientific">Paragemmobacter ruber</name>
    <dbReference type="NCBI Taxonomy" id="1985673"/>
    <lineage>
        <taxon>Bacteria</taxon>
        <taxon>Pseudomonadati</taxon>
        <taxon>Pseudomonadota</taxon>
        <taxon>Alphaproteobacteria</taxon>
        <taxon>Rhodobacterales</taxon>
        <taxon>Paracoccaceae</taxon>
        <taxon>Paragemmobacter</taxon>
    </lineage>
</organism>
<dbReference type="SMART" id="SM00287">
    <property type="entry name" value="SH3b"/>
    <property type="match status" value="1"/>
</dbReference>
<keyword evidence="3" id="KW-1185">Reference proteome</keyword>
<dbReference type="Pfam" id="PF08239">
    <property type="entry name" value="SH3_3"/>
    <property type="match status" value="1"/>
</dbReference>
<dbReference type="InterPro" id="IPR003646">
    <property type="entry name" value="SH3-like_bac-type"/>
</dbReference>
<dbReference type="PROSITE" id="PS51781">
    <property type="entry name" value="SH3B"/>
    <property type="match status" value="1"/>
</dbReference>
<evidence type="ECO:0000259" key="1">
    <source>
        <dbReference type="PROSITE" id="PS51781"/>
    </source>
</evidence>
<dbReference type="Gene3D" id="2.30.30.40">
    <property type="entry name" value="SH3 Domains"/>
    <property type="match status" value="1"/>
</dbReference>
<accession>A0ABW9Y9Q6</accession>
<dbReference type="Proteomes" id="UP001517376">
    <property type="component" value="Unassembled WGS sequence"/>
</dbReference>
<evidence type="ECO:0000313" key="2">
    <source>
        <dbReference type="EMBL" id="NBE09336.1"/>
    </source>
</evidence>
<proteinExistence type="predicted"/>